<proteinExistence type="predicted"/>
<reference evidence="2" key="1">
    <citation type="submission" date="2016-11" db="UniProtKB">
        <authorList>
            <consortium name="WormBaseParasite"/>
        </authorList>
    </citation>
    <scope>IDENTIFICATION</scope>
</reference>
<evidence type="ECO:0000313" key="1">
    <source>
        <dbReference type="Proteomes" id="UP000095283"/>
    </source>
</evidence>
<keyword evidence="1" id="KW-1185">Reference proteome</keyword>
<evidence type="ECO:0000313" key="2">
    <source>
        <dbReference type="WBParaSite" id="Hba_11348"/>
    </source>
</evidence>
<sequence length="28" mass="3460">MSFFYEGIRNSPDRWQKVIKSESNYFDD</sequence>
<dbReference type="WBParaSite" id="Hba_11348">
    <property type="protein sequence ID" value="Hba_11348"/>
    <property type="gene ID" value="Hba_11348"/>
</dbReference>
<dbReference type="AlphaFoldDB" id="A0A1I7X1M3"/>
<accession>A0A1I7X1M3</accession>
<name>A0A1I7X1M3_HETBA</name>
<organism evidence="1 2">
    <name type="scientific">Heterorhabditis bacteriophora</name>
    <name type="common">Entomopathogenic nematode worm</name>
    <dbReference type="NCBI Taxonomy" id="37862"/>
    <lineage>
        <taxon>Eukaryota</taxon>
        <taxon>Metazoa</taxon>
        <taxon>Ecdysozoa</taxon>
        <taxon>Nematoda</taxon>
        <taxon>Chromadorea</taxon>
        <taxon>Rhabditida</taxon>
        <taxon>Rhabditina</taxon>
        <taxon>Rhabditomorpha</taxon>
        <taxon>Strongyloidea</taxon>
        <taxon>Heterorhabditidae</taxon>
        <taxon>Heterorhabditis</taxon>
    </lineage>
</organism>
<dbReference type="Proteomes" id="UP000095283">
    <property type="component" value="Unplaced"/>
</dbReference>
<protein>
    <submittedName>
        <fullName evidence="2">SAM-dependent methyltransferase</fullName>
    </submittedName>
</protein>